<dbReference type="EMBL" id="CP032869">
    <property type="protein sequence ID" value="AYL95365.1"/>
    <property type="molecule type" value="Genomic_DNA"/>
</dbReference>
<dbReference type="RefSeq" id="WP_119411326.1">
    <property type="nucleotide sequence ID" value="NZ_CP032869.1"/>
</dbReference>
<dbReference type="Proteomes" id="UP000270046">
    <property type="component" value="Chromosome"/>
</dbReference>
<sequence>MERNFHYDTAAIAISELKRQGFIIDFNLLANRLIGPGNKYNIDNFEIRDIYRYEGDSDPADEVIIYAIESGTGDKGIFVAAYGSSTDQITTQVIERLKKQA</sequence>
<dbReference type="OrthoDB" id="8418771at2"/>
<name>A0A494VVS4_9SPHI</name>
<organism evidence="1 2">
    <name type="scientific">Mucilaginibacter celer</name>
    <dbReference type="NCBI Taxonomy" id="2305508"/>
    <lineage>
        <taxon>Bacteria</taxon>
        <taxon>Pseudomonadati</taxon>
        <taxon>Bacteroidota</taxon>
        <taxon>Sphingobacteriia</taxon>
        <taxon>Sphingobacteriales</taxon>
        <taxon>Sphingobacteriaceae</taxon>
        <taxon>Mucilaginibacter</taxon>
    </lineage>
</organism>
<evidence type="ECO:0000313" key="1">
    <source>
        <dbReference type="EMBL" id="AYL95365.1"/>
    </source>
</evidence>
<evidence type="ECO:0000313" key="2">
    <source>
        <dbReference type="Proteomes" id="UP000270046"/>
    </source>
</evidence>
<reference evidence="1 2" key="1">
    <citation type="submission" date="2018-10" db="EMBL/GenBank/DDBJ databases">
        <title>Genome sequencing of Mucilaginibacter sp. HYN0043.</title>
        <authorList>
            <person name="Kim M."/>
            <person name="Yi H."/>
        </authorList>
    </citation>
    <scope>NUCLEOTIDE SEQUENCE [LARGE SCALE GENOMIC DNA]</scope>
    <source>
        <strain evidence="1 2">HYN0043</strain>
    </source>
</reference>
<gene>
    <name evidence="1" type="ORF">HYN43_008685</name>
</gene>
<dbReference type="KEGG" id="muh:HYN43_008685"/>
<keyword evidence="2" id="KW-1185">Reference proteome</keyword>
<protein>
    <recommendedName>
        <fullName evidence="3">Phosphoribosylpyrophosphate synthetase</fullName>
    </recommendedName>
</protein>
<dbReference type="AlphaFoldDB" id="A0A494VVS4"/>
<proteinExistence type="predicted"/>
<evidence type="ECO:0008006" key="3">
    <source>
        <dbReference type="Google" id="ProtNLM"/>
    </source>
</evidence>
<accession>A0A494VVS4</accession>